<dbReference type="Proteomes" id="UP000504621">
    <property type="component" value="Unplaced"/>
</dbReference>
<comment type="similarity">
    <text evidence="1">In the N-terminal section; belongs to the PMEI family.</text>
</comment>
<keyword evidence="6" id="KW-0325">Glycoprotein</keyword>
<dbReference type="InterPro" id="IPR035513">
    <property type="entry name" value="Invertase/methylesterase_inhib"/>
</dbReference>
<evidence type="ECO:0000256" key="6">
    <source>
        <dbReference type="ARBA" id="ARBA00023180"/>
    </source>
</evidence>
<gene>
    <name evidence="11" type="primary">LOC110417940</name>
</gene>
<dbReference type="InterPro" id="IPR051955">
    <property type="entry name" value="PME_Inhibitor"/>
</dbReference>
<dbReference type="AlphaFoldDB" id="A0A6J1AHY7"/>
<organism evidence="10 11">
    <name type="scientific">Herrania umbratica</name>
    <dbReference type="NCBI Taxonomy" id="108875"/>
    <lineage>
        <taxon>Eukaryota</taxon>
        <taxon>Viridiplantae</taxon>
        <taxon>Streptophyta</taxon>
        <taxon>Embryophyta</taxon>
        <taxon>Tracheophyta</taxon>
        <taxon>Spermatophyta</taxon>
        <taxon>Magnoliopsida</taxon>
        <taxon>eudicotyledons</taxon>
        <taxon>Gunneridae</taxon>
        <taxon>Pentapetalae</taxon>
        <taxon>rosids</taxon>
        <taxon>malvids</taxon>
        <taxon>Malvales</taxon>
        <taxon>Malvaceae</taxon>
        <taxon>Byttnerioideae</taxon>
        <taxon>Herrania</taxon>
    </lineage>
</organism>
<dbReference type="EC" id="3.1.1.11" evidence="3"/>
<dbReference type="InterPro" id="IPR006501">
    <property type="entry name" value="Pectinesterase_inhib_dom"/>
</dbReference>
<evidence type="ECO:0000256" key="7">
    <source>
        <dbReference type="ARBA" id="ARBA00038471"/>
    </source>
</evidence>
<dbReference type="NCBIfam" id="TIGR01614">
    <property type="entry name" value="PME_inhib"/>
    <property type="match status" value="1"/>
</dbReference>
<protein>
    <recommendedName>
        <fullName evidence="3">pectinesterase</fullName>
        <ecNumber evidence="3">3.1.1.11</ecNumber>
    </recommendedName>
</protein>
<keyword evidence="4" id="KW-0732">Signal</keyword>
<evidence type="ECO:0000259" key="9">
    <source>
        <dbReference type="SMART" id="SM00856"/>
    </source>
</evidence>
<evidence type="ECO:0000313" key="11">
    <source>
        <dbReference type="RefSeq" id="XP_021286219.1"/>
    </source>
</evidence>
<feature type="non-terminal residue" evidence="11">
    <location>
        <position position="1"/>
    </location>
</feature>
<sequence length="318" mass="34524">FPWLAGCSEFVCARRAVVDQQLLPAGLKLRVNALWKTLVKSYLPKASFPPINRSIAIQTPKQAAPFMSRPYHQNKAGQENLTMDSVNFFRGYDKVSRLENQNPSQKPVSTAITISAILILTLVIGLTLAALMLEPIKAPAGTASPSLSSNSDESIRTICNVTRLPESCFTTLSSLSASTKPDPESILHLSLQVAINHLSNLSSSLKSLNDLYSQPALKDCVTLFDDALNRLNDSVSAMQVGSGKELVLTKEKISDIQTWISAAMSDQETCNDGLQEMGSTVADKVKSQVQSSKESISNSLAIVANMQNLLQKFGLIMH</sequence>
<dbReference type="SUPFAM" id="SSF101148">
    <property type="entry name" value="Plant invertase/pectin methylesterase inhibitor"/>
    <property type="match status" value="1"/>
</dbReference>
<comment type="similarity">
    <text evidence="2">In the C-terminal section; belongs to the pectinesterase family.</text>
</comment>
<keyword evidence="8" id="KW-0472">Membrane</keyword>
<dbReference type="CDD" id="cd15798">
    <property type="entry name" value="PMEI-like_3"/>
    <property type="match status" value="1"/>
</dbReference>
<keyword evidence="10" id="KW-1185">Reference proteome</keyword>
<dbReference type="PANTHER" id="PTHR31080">
    <property type="entry name" value="PECTINESTERASE INHIBITOR-LIKE"/>
    <property type="match status" value="1"/>
</dbReference>
<comment type="similarity">
    <text evidence="7">Belongs to the PMEI family.</text>
</comment>
<dbReference type="GO" id="GO:0004857">
    <property type="term" value="F:enzyme inhibitor activity"/>
    <property type="evidence" value="ECO:0007669"/>
    <property type="project" value="InterPro"/>
</dbReference>
<evidence type="ECO:0000256" key="5">
    <source>
        <dbReference type="ARBA" id="ARBA00023157"/>
    </source>
</evidence>
<dbReference type="RefSeq" id="XP_021286219.1">
    <property type="nucleotide sequence ID" value="XM_021430544.1"/>
</dbReference>
<dbReference type="GeneID" id="110417940"/>
<dbReference type="Gene3D" id="1.20.140.40">
    <property type="entry name" value="Invertase/pectin methylesterase inhibitor family protein"/>
    <property type="match status" value="1"/>
</dbReference>
<evidence type="ECO:0000256" key="8">
    <source>
        <dbReference type="SAM" id="Phobius"/>
    </source>
</evidence>
<accession>A0A6J1AHY7</accession>
<evidence type="ECO:0000256" key="4">
    <source>
        <dbReference type="ARBA" id="ARBA00022729"/>
    </source>
</evidence>
<evidence type="ECO:0000256" key="2">
    <source>
        <dbReference type="ARBA" id="ARBA00007786"/>
    </source>
</evidence>
<keyword evidence="8" id="KW-1133">Transmembrane helix</keyword>
<dbReference type="OrthoDB" id="1670832at2759"/>
<feature type="transmembrane region" description="Helical" evidence="8">
    <location>
        <begin position="111"/>
        <end position="133"/>
    </location>
</feature>
<dbReference type="Pfam" id="PF04043">
    <property type="entry name" value="PMEI"/>
    <property type="match status" value="1"/>
</dbReference>
<name>A0A6J1AHY7_9ROSI</name>
<reference evidence="11" key="1">
    <citation type="submission" date="2025-08" db="UniProtKB">
        <authorList>
            <consortium name="RefSeq"/>
        </authorList>
    </citation>
    <scope>IDENTIFICATION</scope>
    <source>
        <tissue evidence="11">Leaf</tissue>
    </source>
</reference>
<evidence type="ECO:0000256" key="3">
    <source>
        <dbReference type="ARBA" id="ARBA00013229"/>
    </source>
</evidence>
<dbReference type="GO" id="GO:0030599">
    <property type="term" value="F:pectinesterase activity"/>
    <property type="evidence" value="ECO:0007669"/>
    <property type="project" value="UniProtKB-EC"/>
</dbReference>
<proteinExistence type="inferred from homology"/>
<dbReference type="PANTHER" id="PTHR31080:SF303">
    <property type="entry name" value="PECTINESTERASE 1-LIKE"/>
    <property type="match status" value="1"/>
</dbReference>
<evidence type="ECO:0000313" key="10">
    <source>
        <dbReference type="Proteomes" id="UP000504621"/>
    </source>
</evidence>
<keyword evidence="8" id="KW-0812">Transmembrane</keyword>
<keyword evidence="5" id="KW-1015">Disulfide bond</keyword>
<dbReference type="SMART" id="SM00856">
    <property type="entry name" value="PMEI"/>
    <property type="match status" value="1"/>
</dbReference>
<feature type="domain" description="Pectinesterase inhibitor" evidence="9">
    <location>
        <begin position="150"/>
        <end position="302"/>
    </location>
</feature>
<dbReference type="FunFam" id="1.20.140.40:FF:000010">
    <property type="entry name" value="Pectinesterase"/>
    <property type="match status" value="1"/>
</dbReference>
<evidence type="ECO:0000256" key="1">
    <source>
        <dbReference type="ARBA" id="ARBA00006027"/>
    </source>
</evidence>